<gene>
    <name evidence="1" type="ORF">GMARGA_LOCUS25699</name>
</gene>
<feature type="non-terminal residue" evidence="1">
    <location>
        <position position="1"/>
    </location>
</feature>
<comment type="caution">
    <text evidence="1">The sequence shown here is derived from an EMBL/GenBank/DDBJ whole genome shotgun (WGS) entry which is preliminary data.</text>
</comment>
<dbReference type="Proteomes" id="UP000789901">
    <property type="component" value="Unassembled WGS sequence"/>
</dbReference>
<organism evidence="1 2">
    <name type="scientific">Gigaspora margarita</name>
    <dbReference type="NCBI Taxonomy" id="4874"/>
    <lineage>
        <taxon>Eukaryota</taxon>
        <taxon>Fungi</taxon>
        <taxon>Fungi incertae sedis</taxon>
        <taxon>Mucoromycota</taxon>
        <taxon>Glomeromycotina</taxon>
        <taxon>Glomeromycetes</taxon>
        <taxon>Diversisporales</taxon>
        <taxon>Gigasporaceae</taxon>
        <taxon>Gigaspora</taxon>
    </lineage>
</organism>
<evidence type="ECO:0000313" key="1">
    <source>
        <dbReference type="EMBL" id="CAG8813082.1"/>
    </source>
</evidence>
<keyword evidence="2" id="KW-1185">Reference proteome</keyword>
<reference evidence="1 2" key="1">
    <citation type="submission" date="2021-06" db="EMBL/GenBank/DDBJ databases">
        <authorList>
            <person name="Kallberg Y."/>
            <person name="Tangrot J."/>
            <person name="Rosling A."/>
        </authorList>
    </citation>
    <scope>NUCLEOTIDE SEQUENCE [LARGE SCALE GENOMIC DNA]</scope>
    <source>
        <strain evidence="1 2">120-4 pot B 10/14</strain>
    </source>
</reference>
<sequence length="53" mass="6065">LVDKVGDPLSERKVAIGYLKGSNYRPEELCRKFLDALPLSWLEKAKDISEYLP</sequence>
<dbReference type="EMBL" id="CAJVQB010028815">
    <property type="protein sequence ID" value="CAG8813082.1"/>
    <property type="molecule type" value="Genomic_DNA"/>
</dbReference>
<name>A0ABN7W3U3_GIGMA</name>
<protein>
    <submittedName>
        <fullName evidence="1">21680_t:CDS:1</fullName>
    </submittedName>
</protein>
<evidence type="ECO:0000313" key="2">
    <source>
        <dbReference type="Proteomes" id="UP000789901"/>
    </source>
</evidence>
<proteinExistence type="predicted"/>
<accession>A0ABN7W3U3</accession>